<dbReference type="SUPFAM" id="SSF116726">
    <property type="entry name" value="TrkA C-terminal domain-like"/>
    <property type="match status" value="1"/>
</dbReference>
<dbReference type="EMBL" id="FUYQ01000009">
    <property type="protein sequence ID" value="SKB52359.1"/>
    <property type="molecule type" value="Genomic_DNA"/>
</dbReference>
<dbReference type="AlphaFoldDB" id="A0A1T5BZ58"/>
<dbReference type="Pfam" id="PF02254">
    <property type="entry name" value="TrkA_N"/>
    <property type="match status" value="1"/>
</dbReference>
<sequence>MKYIVIGLGSLGREIANYQTKIGNEVIGVDINMRQVESIKSNIAGAICLDSTDQEAINALPIKEVDAIFITYGKDFGISVQTVALLKSLGAARMIVRTISSIHETVLRSIGVREIMTPERDFAAMYVAQTILGDRALQWDRITDTHHLYKMKTPEVLIDQSIETINLEENFNIRLVAIERLIEGKNLLGMTQKRYEVINHITNDILIQPNDLLLVFGKTEDLRKLASL</sequence>
<accession>A0A1T5BZ58</accession>
<dbReference type="InterPro" id="IPR050721">
    <property type="entry name" value="Trk_Ktr_HKT_K-transport"/>
</dbReference>
<reference evidence="3" key="1">
    <citation type="submission" date="2017-02" db="EMBL/GenBank/DDBJ databases">
        <authorList>
            <person name="Varghese N."/>
            <person name="Submissions S."/>
        </authorList>
    </citation>
    <scope>NUCLEOTIDE SEQUENCE [LARGE SCALE GENOMIC DNA]</scope>
    <source>
        <strain evidence="3">DSM 24967</strain>
    </source>
</reference>
<dbReference type="InterPro" id="IPR003148">
    <property type="entry name" value="RCK_N"/>
</dbReference>
<dbReference type="InterPro" id="IPR036721">
    <property type="entry name" value="RCK_C_sf"/>
</dbReference>
<gene>
    <name evidence="2" type="ORF">SAMN05660349_01589</name>
</gene>
<dbReference type="Proteomes" id="UP000190852">
    <property type="component" value="Unassembled WGS sequence"/>
</dbReference>
<dbReference type="GO" id="GO:0008324">
    <property type="term" value="F:monoatomic cation transmembrane transporter activity"/>
    <property type="evidence" value="ECO:0007669"/>
    <property type="project" value="InterPro"/>
</dbReference>
<protein>
    <submittedName>
        <fullName evidence="2">Trk system potassium uptake protein TrkA</fullName>
    </submittedName>
</protein>
<name>A0A1T5BZ58_9BACT</name>
<evidence type="ECO:0000313" key="3">
    <source>
        <dbReference type="Proteomes" id="UP000190852"/>
    </source>
</evidence>
<dbReference type="GO" id="GO:0006813">
    <property type="term" value="P:potassium ion transport"/>
    <property type="evidence" value="ECO:0007669"/>
    <property type="project" value="InterPro"/>
</dbReference>
<dbReference type="RefSeq" id="WP_079683155.1">
    <property type="nucleotide sequence ID" value="NZ_FUYQ01000009.1"/>
</dbReference>
<dbReference type="InterPro" id="IPR006037">
    <property type="entry name" value="RCK_C"/>
</dbReference>
<dbReference type="PROSITE" id="PS51202">
    <property type="entry name" value="RCK_C"/>
    <property type="match status" value="1"/>
</dbReference>
<organism evidence="2 3">
    <name type="scientific">Parabacteroides chartae</name>
    <dbReference type="NCBI Taxonomy" id="1037355"/>
    <lineage>
        <taxon>Bacteria</taxon>
        <taxon>Pseudomonadati</taxon>
        <taxon>Bacteroidota</taxon>
        <taxon>Bacteroidia</taxon>
        <taxon>Bacteroidales</taxon>
        <taxon>Tannerellaceae</taxon>
        <taxon>Parabacteroides</taxon>
    </lineage>
</organism>
<dbReference type="Gene3D" id="3.40.50.720">
    <property type="entry name" value="NAD(P)-binding Rossmann-like Domain"/>
    <property type="match status" value="1"/>
</dbReference>
<dbReference type="PANTHER" id="PTHR43833:SF7">
    <property type="entry name" value="KTR SYSTEM POTASSIUM UPTAKE PROTEIN C"/>
    <property type="match status" value="1"/>
</dbReference>
<dbReference type="Gene3D" id="3.30.70.1450">
    <property type="entry name" value="Regulator of K+ conductance, C-terminal domain"/>
    <property type="match status" value="1"/>
</dbReference>
<dbReference type="PANTHER" id="PTHR43833">
    <property type="entry name" value="POTASSIUM CHANNEL PROTEIN 2-RELATED-RELATED"/>
    <property type="match status" value="1"/>
</dbReference>
<evidence type="ECO:0000313" key="2">
    <source>
        <dbReference type="EMBL" id="SKB52359.1"/>
    </source>
</evidence>
<keyword evidence="3" id="KW-1185">Reference proteome</keyword>
<evidence type="ECO:0000259" key="1">
    <source>
        <dbReference type="PROSITE" id="PS51202"/>
    </source>
</evidence>
<proteinExistence type="predicted"/>
<dbReference type="SUPFAM" id="SSF51735">
    <property type="entry name" value="NAD(P)-binding Rossmann-fold domains"/>
    <property type="match status" value="1"/>
</dbReference>
<feature type="domain" description="RCK C-terminal" evidence="1">
    <location>
        <begin position="149"/>
        <end position="228"/>
    </location>
</feature>
<dbReference type="InterPro" id="IPR036291">
    <property type="entry name" value="NAD(P)-bd_dom_sf"/>
</dbReference>